<dbReference type="EMBL" id="CACVAU010000038">
    <property type="protein sequence ID" value="CAA6811960.1"/>
    <property type="molecule type" value="Genomic_DNA"/>
</dbReference>
<name>A0A6S6T991_9BACT</name>
<accession>A0A6S6T991</accession>
<gene>
    <name evidence="1" type="ORF">HELGO_WM4090</name>
</gene>
<organism evidence="1">
    <name type="scientific">uncultured Sulfurovum sp</name>
    <dbReference type="NCBI Taxonomy" id="269237"/>
    <lineage>
        <taxon>Bacteria</taxon>
        <taxon>Pseudomonadati</taxon>
        <taxon>Campylobacterota</taxon>
        <taxon>Epsilonproteobacteria</taxon>
        <taxon>Campylobacterales</taxon>
        <taxon>Sulfurovaceae</taxon>
        <taxon>Sulfurovum</taxon>
        <taxon>environmental samples</taxon>
    </lineage>
</organism>
<dbReference type="AlphaFoldDB" id="A0A6S6T991"/>
<sequence>MYFKTIFIFLCFSFLQANNVDKYHENLCKLLVNTSNSIDNYFVDDNSSERSKTHAEFSTSFATETHLSLEKDIRFRLRLNLPKIEKNLRLVFEDDTSDNLLYDGTTLNDQHLDSKQYYLRLEYFNFMKDTFKTRVGAGVKIRRGNLVPYANARSRYELYAQNKHKAELYNRFRYYSDGEIENSLEFNALYTIRDDLYAIWDNTFFHINTTPYEVLANDFSFVTVLNDKQHIRYGFGISSEVSKFEALDVSYYYLHGSFHHVFYKDWAYYTISPSILQREINNFDTSYRLLLNFGIYFNN</sequence>
<reference evidence="1" key="1">
    <citation type="submission" date="2020-01" db="EMBL/GenBank/DDBJ databases">
        <authorList>
            <person name="Meier V. D."/>
            <person name="Meier V D."/>
        </authorList>
    </citation>
    <scope>NUCLEOTIDE SEQUENCE</scope>
    <source>
        <strain evidence="1">HLG_WM_MAG_05</strain>
    </source>
</reference>
<evidence type="ECO:0000313" key="1">
    <source>
        <dbReference type="EMBL" id="CAA6811960.1"/>
    </source>
</evidence>
<proteinExistence type="predicted"/>
<protein>
    <submittedName>
        <fullName evidence="1">Uncharacterized protein</fullName>
    </submittedName>
</protein>